<evidence type="ECO:0000313" key="13">
    <source>
        <dbReference type="Proteomes" id="UP000192578"/>
    </source>
</evidence>
<keyword evidence="7 11" id="KW-0472">Membrane</keyword>
<comment type="subcellular location">
    <subcellularLocation>
        <location evidence="1">Endoplasmic reticulum membrane</location>
        <topology evidence="1">Multi-pass membrane protein</topology>
    </subcellularLocation>
</comment>
<evidence type="ECO:0000256" key="9">
    <source>
        <dbReference type="ARBA" id="ARBA00045204"/>
    </source>
</evidence>
<dbReference type="OrthoDB" id="263893at2759"/>
<gene>
    <name evidence="12" type="ORF">BV898_02216</name>
</gene>
<evidence type="ECO:0000256" key="6">
    <source>
        <dbReference type="ARBA" id="ARBA00022989"/>
    </source>
</evidence>
<protein>
    <recommendedName>
        <fullName evidence="3">Signal peptidase complex subunit 1</fullName>
    </recommendedName>
    <alternativeName>
        <fullName evidence="8">Microsomal signal peptidase 12 kDa subunit</fullName>
    </alternativeName>
</protein>
<keyword evidence="5" id="KW-0256">Endoplasmic reticulum</keyword>
<dbReference type="InterPro" id="IPR009542">
    <property type="entry name" value="Spc1/SPCS1"/>
</dbReference>
<dbReference type="Proteomes" id="UP000192578">
    <property type="component" value="Unassembled WGS sequence"/>
</dbReference>
<dbReference type="GO" id="GO:0005787">
    <property type="term" value="C:signal peptidase complex"/>
    <property type="evidence" value="ECO:0007669"/>
    <property type="project" value="InterPro"/>
</dbReference>
<evidence type="ECO:0000256" key="5">
    <source>
        <dbReference type="ARBA" id="ARBA00022824"/>
    </source>
</evidence>
<keyword evidence="13" id="KW-1185">Reference proteome</keyword>
<name>A0A1W0X8M0_HYPEX</name>
<comment type="similarity">
    <text evidence="2">Belongs to the SPCS1 family.</text>
</comment>
<comment type="function">
    <text evidence="9">Component of the signal peptidase complex (SPC) which catalyzes the cleavage of N-terminal signal sequences from nascent proteins as they are translocated into the lumen of the endoplasmic reticulum. Dispensable for SPC enzymatic activity.</text>
</comment>
<evidence type="ECO:0000313" key="12">
    <source>
        <dbReference type="EMBL" id="OQV23867.1"/>
    </source>
</evidence>
<keyword evidence="4 11" id="KW-0812">Transmembrane</keyword>
<dbReference type="GO" id="GO:0045047">
    <property type="term" value="P:protein targeting to ER"/>
    <property type="evidence" value="ECO:0007669"/>
    <property type="project" value="TreeGrafter"/>
</dbReference>
<dbReference type="PANTHER" id="PTHR13202">
    <property type="entry name" value="MICROSOMAL SIGNAL PEPTIDASE 12 KDA SUBUNIT"/>
    <property type="match status" value="1"/>
</dbReference>
<accession>A0A1W0X8M0</accession>
<dbReference type="Pfam" id="PF06645">
    <property type="entry name" value="SPC12"/>
    <property type="match status" value="1"/>
</dbReference>
<comment type="caution">
    <text evidence="12">The sequence shown here is derived from an EMBL/GenBank/DDBJ whole genome shotgun (WGS) entry which is preliminary data.</text>
</comment>
<organism evidence="12 13">
    <name type="scientific">Hypsibius exemplaris</name>
    <name type="common">Freshwater tardigrade</name>
    <dbReference type="NCBI Taxonomy" id="2072580"/>
    <lineage>
        <taxon>Eukaryota</taxon>
        <taxon>Metazoa</taxon>
        <taxon>Ecdysozoa</taxon>
        <taxon>Tardigrada</taxon>
        <taxon>Eutardigrada</taxon>
        <taxon>Parachela</taxon>
        <taxon>Hypsibioidea</taxon>
        <taxon>Hypsibiidae</taxon>
        <taxon>Hypsibius</taxon>
    </lineage>
</organism>
<evidence type="ECO:0000256" key="10">
    <source>
        <dbReference type="SAM" id="MobiDB-lite"/>
    </source>
</evidence>
<feature type="transmembrane region" description="Helical" evidence="11">
    <location>
        <begin position="95"/>
        <end position="115"/>
    </location>
</feature>
<feature type="transmembrane region" description="Helical" evidence="11">
    <location>
        <begin position="70"/>
        <end position="89"/>
    </location>
</feature>
<evidence type="ECO:0000256" key="1">
    <source>
        <dbReference type="ARBA" id="ARBA00004477"/>
    </source>
</evidence>
<evidence type="ECO:0000256" key="8">
    <source>
        <dbReference type="ARBA" id="ARBA00032913"/>
    </source>
</evidence>
<feature type="region of interest" description="Disordered" evidence="10">
    <location>
        <begin position="129"/>
        <end position="153"/>
    </location>
</feature>
<dbReference type="PANTHER" id="PTHR13202:SF0">
    <property type="entry name" value="SIGNAL PEPTIDASE COMPLEX SUBUNIT 1"/>
    <property type="match status" value="1"/>
</dbReference>
<evidence type="ECO:0000256" key="11">
    <source>
        <dbReference type="SAM" id="Phobius"/>
    </source>
</evidence>
<keyword evidence="6 11" id="KW-1133">Transmembrane helix</keyword>
<reference evidence="13" key="1">
    <citation type="submission" date="2017-01" db="EMBL/GenBank/DDBJ databases">
        <title>Comparative genomics of anhydrobiosis in the tardigrade Hypsibius dujardini.</title>
        <authorList>
            <person name="Yoshida Y."/>
            <person name="Koutsovoulos G."/>
            <person name="Laetsch D."/>
            <person name="Stevens L."/>
            <person name="Kumar S."/>
            <person name="Horikawa D."/>
            <person name="Ishino K."/>
            <person name="Komine S."/>
            <person name="Tomita M."/>
            <person name="Blaxter M."/>
            <person name="Arakawa K."/>
        </authorList>
    </citation>
    <scope>NUCLEOTIDE SEQUENCE [LARGE SCALE GENOMIC DNA]</scope>
    <source>
        <strain evidence="13">Z151</strain>
    </source>
</reference>
<proteinExistence type="inferred from homology"/>
<evidence type="ECO:0000256" key="7">
    <source>
        <dbReference type="ARBA" id="ARBA00023136"/>
    </source>
</evidence>
<evidence type="ECO:0000256" key="3">
    <source>
        <dbReference type="ARBA" id="ARBA00017059"/>
    </source>
</evidence>
<evidence type="ECO:0000256" key="4">
    <source>
        <dbReference type="ARBA" id="ARBA00022692"/>
    </source>
</evidence>
<evidence type="ECO:0000256" key="2">
    <source>
        <dbReference type="ARBA" id="ARBA00005245"/>
    </source>
</evidence>
<dbReference type="EMBL" id="MTYJ01000009">
    <property type="protein sequence ID" value="OQV23867.1"/>
    <property type="molecule type" value="Genomic_DNA"/>
</dbReference>
<sequence length="153" mass="16881">MRTVSSLSSPLLGCNLVQVPSIVCTEPIHQSKINKLPPSKMLGLDIKLPQWLKFEWVYMDYEGQKVAERLYQRIILFFAAVGFVAGYALQQFSYTVGALGVGSVVAALVCGIPWGSYRKHPLKWQPVVKEDEPAEGTSAPAKSSAEGKKKKKK</sequence>
<dbReference type="GO" id="GO:0006465">
    <property type="term" value="P:signal peptide processing"/>
    <property type="evidence" value="ECO:0007669"/>
    <property type="project" value="InterPro"/>
</dbReference>
<dbReference type="AlphaFoldDB" id="A0A1W0X8M0"/>